<accession>A0ABP0DNG8</accession>
<evidence type="ECO:0000259" key="2">
    <source>
        <dbReference type="Pfam" id="PF09044"/>
    </source>
</evidence>
<feature type="chain" id="PRO_5046255579" description="Killer toxin Kp4 domain-containing protein" evidence="1">
    <location>
        <begin position="16"/>
        <end position="88"/>
    </location>
</feature>
<reference evidence="3 4" key="1">
    <citation type="submission" date="2024-01" db="EMBL/GenBank/DDBJ databases">
        <authorList>
            <person name="Allen C."/>
            <person name="Tagirdzhanova G."/>
        </authorList>
    </citation>
    <scope>NUCLEOTIDE SEQUENCE [LARGE SCALE GENOMIC DNA]</scope>
    <source>
        <strain evidence="3 4">CBS 119000</strain>
    </source>
</reference>
<keyword evidence="4" id="KW-1185">Reference proteome</keyword>
<dbReference type="Proteomes" id="UP001642502">
    <property type="component" value="Unassembled WGS sequence"/>
</dbReference>
<feature type="signal peptide" evidence="1">
    <location>
        <begin position="1"/>
        <end position="15"/>
    </location>
</feature>
<dbReference type="Gene3D" id="3.30.430.10">
    <property type="entry name" value="Killer Toxin P4, subunit A"/>
    <property type="match status" value="1"/>
</dbReference>
<protein>
    <recommendedName>
        <fullName evidence="2">Killer toxin Kp4 domain-containing protein</fullName>
    </recommendedName>
</protein>
<organism evidence="3 4">
    <name type="scientific">Sporothrix epigloea</name>
    <dbReference type="NCBI Taxonomy" id="1892477"/>
    <lineage>
        <taxon>Eukaryota</taxon>
        <taxon>Fungi</taxon>
        <taxon>Dikarya</taxon>
        <taxon>Ascomycota</taxon>
        <taxon>Pezizomycotina</taxon>
        <taxon>Sordariomycetes</taxon>
        <taxon>Sordariomycetidae</taxon>
        <taxon>Ophiostomatales</taxon>
        <taxon>Ophiostomataceae</taxon>
        <taxon>Sporothrix</taxon>
    </lineage>
</organism>
<comment type="caution">
    <text evidence="3">The sequence shown here is derived from an EMBL/GenBank/DDBJ whole genome shotgun (WGS) entry which is preliminary data.</text>
</comment>
<proteinExistence type="predicted"/>
<evidence type="ECO:0000256" key="1">
    <source>
        <dbReference type="SAM" id="SignalP"/>
    </source>
</evidence>
<dbReference type="EMBL" id="CAWUON010000052">
    <property type="protein sequence ID" value="CAK7269829.1"/>
    <property type="molecule type" value="Genomic_DNA"/>
</dbReference>
<feature type="domain" description="Killer toxin Kp4" evidence="2">
    <location>
        <begin position="4"/>
        <end position="59"/>
    </location>
</feature>
<dbReference type="InterPro" id="IPR015131">
    <property type="entry name" value="Killer_tox_Kp4"/>
</dbReference>
<sequence>MKFFALAAYIAGATALGINCRGSFACTVAPNGLQNIHDQITDMVNEGSGDRWFNEGVELLSKLSTTCGDYLIMDAVCAAATRRKTVTT</sequence>
<dbReference type="SUPFAM" id="SSF55221">
    <property type="entry name" value="Yeast killer toxins"/>
    <property type="match status" value="1"/>
</dbReference>
<evidence type="ECO:0000313" key="3">
    <source>
        <dbReference type="EMBL" id="CAK7269829.1"/>
    </source>
</evidence>
<gene>
    <name evidence="3" type="ORF">SEPCBS119000_003771</name>
</gene>
<name>A0ABP0DNG8_9PEZI</name>
<dbReference type="Pfam" id="PF09044">
    <property type="entry name" value="Kp4"/>
    <property type="match status" value="1"/>
</dbReference>
<dbReference type="InterPro" id="IPR011329">
    <property type="entry name" value="Killer_tox_Kp4/SMK"/>
</dbReference>
<evidence type="ECO:0000313" key="4">
    <source>
        <dbReference type="Proteomes" id="UP001642502"/>
    </source>
</evidence>
<keyword evidence="1" id="KW-0732">Signal</keyword>